<name>A0A1G9ZC24_9ACTN</name>
<dbReference type="EMBL" id="FNHI01000021">
    <property type="protein sequence ID" value="SDN18814.1"/>
    <property type="molecule type" value="Genomic_DNA"/>
</dbReference>
<proteinExistence type="predicted"/>
<reference evidence="2" key="1">
    <citation type="submission" date="2016-10" db="EMBL/GenBank/DDBJ databases">
        <authorList>
            <person name="Varghese N."/>
            <person name="Submissions S."/>
        </authorList>
    </citation>
    <scope>NUCLEOTIDE SEQUENCE [LARGE SCALE GENOMIC DNA]</scope>
    <source>
        <strain evidence="2">CGMCC 4.7042</strain>
    </source>
</reference>
<gene>
    <name evidence="1" type="ORF">SAMN05444921_12175</name>
</gene>
<dbReference type="AlphaFoldDB" id="A0A1G9ZC24"/>
<dbReference type="STRING" id="1196353.SAMN05444921_12175"/>
<evidence type="ECO:0000313" key="1">
    <source>
        <dbReference type="EMBL" id="SDN18814.1"/>
    </source>
</evidence>
<sequence>MTQPISPETARHVLWHWGRPGGVQPGSFTQSLMVTIDRADYVHTALLRTIYPALVAALKDGNADTVAKLQTIASGKAAA</sequence>
<dbReference type="RefSeq" id="WP_093659359.1">
    <property type="nucleotide sequence ID" value="NZ_FNHI01000021.1"/>
</dbReference>
<dbReference type="OrthoDB" id="5124647at2"/>
<protein>
    <submittedName>
        <fullName evidence="1">Uncharacterized protein</fullName>
    </submittedName>
</protein>
<dbReference type="GeneID" id="40832655"/>
<dbReference type="Proteomes" id="UP000199063">
    <property type="component" value="Unassembled WGS sequence"/>
</dbReference>
<accession>A0A1G9ZC24</accession>
<keyword evidence="2" id="KW-1185">Reference proteome</keyword>
<organism evidence="1 2">
    <name type="scientific">Streptomyces wuyuanensis</name>
    <dbReference type="NCBI Taxonomy" id="1196353"/>
    <lineage>
        <taxon>Bacteria</taxon>
        <taxon>Bacillati</taxon>
        <taxon>Actinomycetota</taxon>
        <taxon>Actinomycetes</taxon>
        <taxon>Kitasatosporales</taxon>
        <taxon>Streptomycetaceae</taxon>
        <taxon>Streptomyces</taxon>
    </lineage>
</organism>
<evidence type="ECO:0000313" key="2">
    <source>
        <dbReference type="Proteomes" id="UP000199063"/>
    </source>
</evidence>